<keyword evidence="7 8" id="KW-0472">Membrane</keyword>
<accession>A0ABD5EY96</accession>
<dbReference type="InterPro" id="IPR043760">
    <property type="entry name" value="PycTM_dom"/>
</dbReference>
<dbReference type="RefSeq" id="WP_141721931.1">
    <property type="nucleotide sequence ID" value="NZ_JAVRES010000030.1"/>
</dbReference>
<keyword evidence="3 8" id="KW-0812">Transmembrane</keyword>
<dbReference type="AlphaFoldDB" id="A0ABD5EY96"/>
<keyword evidence="6" id="KW-0051">Antiviral defense</keyword>
<keyword evidence="4" id="KW-0547">Nucleotide-binding</keyword>
<name>A0ABD5EY96_9ACTN</name>
<evidence type="ECO:0000256" key="2">
    <source>
        <dbReference type="ARBA" id="ARBA00022475"/>
    </source>
</evidence>
<dbReference type="EMBL" id="JAVRES010000030">
    <property type="protein sequence ID" value="MDT0439712.1"/>
    <property type="molecule type" value="Genomic_DNA"/>
</dbReference>
<evidence type="ECO:0000256" key="7">
    <source>
        <dbReference type="ARBA" id="ARBA00023136"/>
    </source>
</evidence>
<sequence>MKHAETKSVATLAAAGVAGGVAYNLLKDQSNPGIALDLVACVTGLAIFLAGLFAMAALAPQLKPPLSGAARAKLRSLWAGRRVPTNESEPEPAQAEAERSPTNLLFYGDVKRVYEHDAPTYSQVLAALTGNEREITDHIALQVHANSLVANRKYLWTNRAIRALRVGLIGLVLISLIIANR</sequence>
<evidence type="ECO:0000313" key="10">
    <source>
        <dbReference type="EMBL" id="MDT0439712.1"/>
    </source>
</evidence>
<feature type="domain" description="Pycsar effector protein" evidence="9">
    <location>
        <begin position="2"/>
        <end position="178"/>
    </location>
</feature>
<dbReference type="GO" id="GO:0051607">
    <property type="term" value="P:defense response to virus"/>
    <property type="evidence" value="ECO:0007669"/>
    <property type="project" value="UniProtKB-KW"/>
</dbReference>
<dbReference type="GO" id="GO:0000166">
    <property type="term" value="F:nucleotide binding"/>
    <property type="evidence" value="ECO:0007669"/>
    <property type="project" value="UniProtKB-KW"/>
</dbReference>
<feature type="transmembrane region" description="Helical" evidence="8">
    <location>
        <begin position="162"/>
        <end position="179"/>
    </location>
</feature>
<evidence type="ECO:0000256" key="4">
    <source>
        <dbReference type="ARBA" id="ARBA00022741"/>
    </source>
</evidence>
<keyword evidence="11" id="KW-1185">Reference proteome</keyword>
<evidence type="ECO:0000256" key="5">
    <source>
        <dbReference type="ARBA" id="ARBA00022989"/>
    </source>
</evidence>
<dbReference type="Pfam" id="PF18967">
    <property type="entry name" value="PycTM"/>
    <property type="match status" value="1"/>
</dbReference>
<keyword evidence="5 8" id="KW-1133">Transmembrane helix</keyword>
<feature type="transmembrane region" description="Helical" evidence="8">
    <location>
        <begin position="34"/>
        <end position="58"/>
    </location>
</feature>
<evidence type="ECO:0000256" key="1">
    <source>
        <dbReference type="ARBA" id="ARBA00004236"/>
    </source>
</evidence>
<dbReference type="GO" id="GO:0005886">
    <property type="term" value="C:plasma membrane"/>
    <property type="evidence" value="ECO:0007669"/>
    <property type="project" value="UniProtKB-SubCell"/>
</dbReference>
<evidence type="ECO:0000256" key="6">
    <source>
        <dbReference type="ARBA" id="ARBA00023118"/>
    </source>
</evidence>
<evidence type="ECO:0000256" key="3">
    <source>
        <dbReference type="ARBA" id="ARBA00022692"/>
    </source>
</evidence>
<comment type="caution">
    <text evidence="10">The sequence shown here is derived from an EMBL/GenBank/DDBJ whole genome shotgun (WGS) entry which is preliminary data.</text>
</comment>
<proteinExistence type="predicted"/>
<comment type="subcellular location">
    <subcellularLocation>
        <location evidence="1">Cell membrane</location>
    </subcellularLocation>
</comment>
<evidence type="ECO:0000259" key="9">
    <source>
        <dbReference type="Pfam" id="PF18967"/>
    </source>
</evidence>
<gene>
    <name evidence="10" type="ORF">RM877_34145</name>
</gene>
<evidence type="ECO:0000256" key="8">
    <source>
        <dbReference type="SAM" id="Phobius"/>
    </source>
</evidence>
<organism evidence="10 11">
    <name type="scientific">Streptomyces doudnae</name>
    <dbReference type="NCBI Taxonomy" id="3075536"/>
    <lineage>
        <taxon>Bacteria</taxon>
        <taxon>Bacillati</taxon>
        <taxon>Actinomycetota</taxon>
        <taxon>Actinomycetes</taxon>
        <taxon>Kitasatosporales</taxon>
        <taxon>Streptomycetaceae</taxon>
        <taxon>Streptomyces</taxon>
    </lineage>
</organism>
<dbReference type="Proteomes" id="UP001183535">
    <property type="component" value="Unassembled WGS sequence"/>
</dbReference>
<evidence type="ECO:0000313" key="11">
    <source>
        <dbReference type="Proteomes" id="UP001183535"/>
    </source>
</evidence>
<keyword evidence="2" id="KW-1003">Cell membrane</keyword>
<reference evidence="11" key="1">
    <citation type="submission" date="2023-07" db="EMBL/GenBank/DDBJ databases">
        <title>30 novel species of actinomycetes from the DSMZ collection.</title>
        <authorList>
            <person name="Nouioui I."/>
        </authorList>
    </citation>
    <scope>NUCLEOTIDE SEQUENCE [LARGE SCALE GENOMIC DNA]</scope>
    <source>
        <strain evidence="11">DSM 41981</strain>
    </source>
</reference>
<protein>
    <submittedName>
        <fullName evidence="10">DUF5706 domain-containing protein</fullName>
    </submittedName>
</protein>